<feature type="domain" description="DUF5724" evidence="3">
    <location>
        <begin position="445"/>
        <end position="574"/>
    </location>
</feature>
<sequence>MEDSTQLDALALKLGQWGLHWLPAHPLFGNSLDLRTRRLKKEDPDRLPELFKDAAEAITAEFGKQALMATAAFYCTPKSRGLPLIYSRDKQEESRVHSHLLTICEGLLVLKGDTHSNAILMTRLKGQLTRSLPIENCEALLGGMFNHFSFGREAEYGYLKPTTTQLCEMLAECWDPATDSANAEALLNSEWNSEFEWIDNYDEKEQLCSYQIHDYALQPLILKSVYDAIAKDAFSYEAYCQLADLDSYLVMDDDFMYHNDDGKLSQPLSAAQAALYGYMQQWTWQRYQALDLPVEMALGSNDDAYRYREKQLRSLTHCSDFNLPGARWLVQTCEHIERLGLGAKQVNADSYDKLSRLLYNFARFRCFEADENVEQLAVQLKKFKPATLWLLLPFAGKTQKAILNVLEAESLIPLIEFIALLVRDTPYNSEPQIHTFDNSESETCGVVDLHAFHAAVKDLPAKLITTYFKSLKGSKLGYTRAIYLCEAILGNNQKVLEKSIDKHNQIAVKALGLLPINTDQDAVKRYTTLRQVWKECSKYGAERQANTRAAVTVGLKNLAQTAGYPDVARLEWDMESKLSEANAQLLSEQSIGDWTVKVDIIGLKSNLQVHKDGKQLKSVPAGLRKFAEYTALREQMKELDDQARRFKQALENMMCMGEILSPETLSKLAQIASVNCLLANLVGIDNDGQLGLINATEATLTSLNGKLPIQGDLRIAHVEDLYKTKLLSEWQRALVEIGRVQPFKQLFRELYVPTPAELDSSPKSHRYSGRTISTSVGYRLLQSRGWNAFGGEGDCVCRKLFASAGIHAYWSFPEVHHFFSEDEVQVADVIEFFNADGAMAIADVPSRLFSEVMRDADLVASVAVVDDDGAYWSAELSASRIDVVREVMAKLGFDNLSFDGHFVYVQGKRAKYRIHLGSGNIHIMPGAYLCIVPQSDRKAKPIYLPFAESDRKATEVISKAILLSDDDRISDDTITQQIDAAVKA</sequence>
<gene>
    <name evidence="5" type="ORF">EXY25_09630</name>
</gene>
<feature type="domain" description="DUF4132" evidence="2">
    <location>
        <begin position="613"/>
        <end position="786"/>
    </location>
</feature>
<dbReference type="Pfam" id="PF13569">
    <property type="entry name" value="DUF4132"/>
    <property type="match status" value="1"/>
</dbReference>
<accession>A0ABY1WRV8</accession>
<keyword evidence="1" id="KW-0175">Coiled coil</keyword>
<reference evidence="6" key="1">
    <citation type="submission" date="2019-02" db="EMBL/GenBank/DDBJ databases">
        <title>Draft genome sequence of Muricauda sp. 176CP4-71.</title>
        <authorList>
            <person name="Park J.-S."/>
        </authorList>
    </citation>
    <scope>NUCLEOTIDE SEQUENCE [LARGE SCALE GENOMIC DNA]</scope>
    <source>
        <strain evidence="6">176GS2-150</strain>
    </source>
</reference>
<dbReference type="Pfam" id="PF18991">
    <property type="entry name" value="DUF5724"/>
    <property type="match status" value="1"/>
</dbReference>
<organism evidence="5 6">
    <name type="scientific">Corallincola spongiicola</name>
    <dbReference type="NCBI Taxonomy" id="2520508"/>
    <lineage>
        <taxon>Bacteria</taxon>
        <taxon>Pseudomonadati</taxon>
        <taxon>Pseudomonadota</taxon>
        <taxon>Gammaproteobacteria</taxon>
        <taxon>Alteromonadales</taxon>
        <taxon>Psychromonadaceae</taxon>
        <taxon>Corallincola</taxon>
    </lineage>
</organism>
<dbReference type="InterPro" id="IPR043782">
    <property type="entry name" value="DUF5724"/>
</dbReference>
<comment type="caution">
    <text evidence="5">The sequence shown here is derived from an EMBL/GenBank/DDBJ whole genome shotgun (WGS) entry which is preliminary data.</text>
</comment>
<dbReference type="Proteomes" id="UP000292544">
    <property type="component" value="Unassembled WGS sequence"/>
</dbReference>
<feature type="coiled-coil region" evidence="1">
    <location>
        <begin position="629"/>
        <end position="656"/>
    </location>
</feature>
<protein>
    <submittedName>
        <fullName evidence="5">DUF4132 domain-containing protein</fullName>
    </submittedName>
</protein>
<dbReference type="RefSeq" id="WP_130566570.1">
    <property type="nucleotide sequence ID" value="NZ_SHLY01000002.1"/>
</dbReference>
<dbReference type="EMBL" id="SHLY01000002">
    <property type="protein sequence ID" value="TAA47472.1"/>
    <property type="molecule type" value="Genomic_DNA"/>
</dbReference>
<evidence type="ECO:0000256" key="1">
    <source>
        <dbReference type="SAM" id="Coils"/>
    </source>
</evidence>
<dbReference type="Pfam" id="PF24879">
    <property type="entry name" value="DUF7737"/>
    <property type="match status" value="1"/>
</dbReference>
<evidence type="ECO:0000259" key="4">
    <source>
        <dbReference type="Pfam" id="PF24879"/>
    </source>
</evidence>
<evidence type="ECO:0000259" key="2">
    <source>
        <dbReference type="Pfam" id="PF13569"/>
    </source>
</evidence>
<dbReference type="InterPro" id="IPR056639">
    <property type="entry name" value="DUF7737"/>
</dbReference>
<evidence type="ECO:0000313" key="6">
    <source>
        <dbReference type="Proteomes" id="UP000292544"/>
    </source>
</evidence>
<evidence type="ECO:0000259" key="3">
    <source>
        <dbReference type="Pfam" id="PF18991"/>
    </source>
</evidence>
<evidence type="ECO:0000313" key="5">
    <source>
        <dbReference type="EMBL" id="TAA47472.1"/>
    </source>
</evidence>
<dbReference type="InterPro" id="IPR025406">
    <property type="entry name" value="DUF4132"/>
</dbReference>
<keyword evidence="6" id="KW-1185">Reference proteome</keyword>
<name>A0ABY1WRV8_9GAMM</name>
<proteinExistence type="predicted"/>
<feature type="domain" description="DUF7737" evidence="4">
    <location>
        <begin position="879"/>
        <end position="978"/>
    </location>
</feature>